<accession>A0A9W4UBN4</accession>
<evidence type="ECO:0000313" key="2">
    <source>
        <dbReference type="EMBL" id="CAI6330941.1"/>
    </source>
</evidence>
<dbReference type="SUPFAM" id="SSF54909">
    <property type="entry name" value="Dimeric alpha+beta barrel"/>
    <property type="match status" value="1"/>
</dbReference>
<name>A0A9W4UBN4_9PLEO</name>
<dbReference type="Proteomes" id="UP001152607">
    <property type="component" value="Unassembled WGS sequence"/>
</dbReference>
<evidence type="ECO:0000256" key="1">
    <source>
        <dbReference type="SAM" id="Phobius"/>
    </source>
</evidence>
<keyword evidence="1" id="KW-1133">Transmembrane helix</keyword>
<comment type="caution">
    <text evidence="2">The sequence shown here is derived from an EMBL/GenBank/DDBJ whole genome shotgun (WGS) entry which is preliminary data.</text>
</comment>
<protein>
    <recommendedName>
        <fullName evidence="4">Monooxygenase</fullName>
    </recommendedName>
</protein>
<keyword evidence="3" id="KW-1185">Reference proteome</keyword>
<organism evidence="2 3">
    <name type="scientific">Periconia digitata</name>
    <dbReference type="NCBI Taxonomy" id="1303443"/>
    <lineage>
        <taxon>Eukaryota</taxon>
        <taxon>Fungi</taxon>
        <taxon>Dikarya</taxon>
        <taxon>Ascomycota</taxon>
        <taxon>Pezizomycotina</taxon>
        <taxon>Dothideomycetes</taxon>
        <taxon>Pleosporomycetidae</taxon>
        <taxon>Pleosporales</taxon>
        <taxon>Massarineae</taxon>
        <taxon>Periconiaceae</taxon>
        <taxon>Periconia</taxon>
    </lineage>
</organism>
<sequence length="249" mass="27758">MARKIPLIVNDFKLTTWLIVGAFLQSLTMLVMPSSYAVMVPSLLLGARLIATYLEAKGYLPSSSVIYRGRWTAHTLDNLSEPPKRDVIVFILGARTLHPMGRLAGGFKESRNDFAAMWDDAESNREKWGFLGKSEPLISDTHGGMSIVWITYWRDIQGLRNFAAGDAHRKGWSAYVANKFPNLGIMHETYCAPEGSWENIYYSWPPFGFGEAALHLQNADLILRKADGALDTSLISRMQKASQKDAVGS</sequence>
<evidence type="ECO:0008006" key="4">
    <source>
        <dbReference type="Google" id="ProtNLM"/>
    </source>
</evidence>
<dbReference type="InterPro" id="IPR011008">
    <property type="entry name" value="Dimeric_a/b-barrel"/>
</dbReference>
<keyword evidence="1" id="KW-0472">Membrane</keyword>
<gene>
    <name evidence="2" type="ORF">PDIGIT_LOCUS4343</name>
</gene>
<evidence type="ECO:0000313" key="3">
    <source>
        <dbReference type="Proteomes" id="UP001152607"/>
    </source>
</evidence>
<dbReference type="InterPro" id="IPR025444">
    <property type="entry name" value="Monooxy_af470"/>
</dbReference>
<dbReference type="OrthoDB" id="3202396at2759"/>
<proteinExistence type="predicted"/>
<dbReference type="AlphaFoldDB" id="A0A9W4UBN4"/>
<reference evidence="2" key="1">
    <citation type="submission" date="2023-01" db="EMBL/GenBank/DDBJ databases">
        <authorList>
            <person name="Van Ghelder C."/>
            <person name="Rancurel C."/>
        </authorList>
    </citation>
    <scope>NUCLEOTIDE SEQUENCE</scope>
    <source>
        <strain evidence="2">CNCM I-4278</strain>
    </source>
</reference>
<dbReference type="Pfam" id="PF13826">
    <property type="entry name" value="Monooxy_af470-like"/>
    <property type="match status" value="1"/>
</dbReference>
<feature type="transmembrane region" description="Helical" evidence="1">
    <location>
        <begin position="12"/>
        <end position="30"/>
    </location>
</feature>
<keyword evidence="1" id="KW-0812">Transmembrane</keyword>
<dbReference type="EMBL" id="CAOQHR010000002">
    <property type="protein sequence ID" value="CAI6330941.1"/>
    <property type="molecule type" value="Genomic_DNA"/>
</dbReference>